<evidence type="ECO:0000313" key="2">
    <source>
        <dbReference type="Proteomes" id="UP001320119"/>
    </source>
</evidence>
<dbReference type="KEGG" id="marq:MARGE09_P3677"/>
<evidence type="ECO:0008006" key="3">
    <source>
        <dbReference type="Google" id="ProtNLM"/>
    </source>
</evidence>
<dbReference type="AlphaFoldDB" id="A0AAN1WKX5"/>
<accession>A0AAN1WKX5</accession>
<reference evidence="1 2" key="1">
    <citation type="journal article" date="2022" name="IScience">
        <title>An ultrasensitive nanofiber-based assay for enzymatic hydrolysis and deep-sea microbial degradation of cellulose.</title>
        <authorList>
            <person name="Tsudome M."/>
            <person name="Tachioka M."/>
            <person name="Miyazaki M."/>
            <person name="Uchimura K."/>
            <person name="Tsuda M."/>
            <person name="Takaki Y."/>
            <person name="Deguchi S."/>
        </authorList>
    </citation>
    <scope>NUCLEOTIDE SEQUENCE [LARGE SCALE GENOMIC DNA]</scope>
    <source>
        <strain evidence="1 2">GE09</strain>
    </source>
</reference>
<protein>
    <recommendedName>
        <fullName evidence="3">Flagellar protein FliS</fullName>
    </recommendedName>
</protein>
<dbReference type="EMBL" id="AP023086">
    <property type="protein sequence ID" value="BCD99475.1"/>
    <property type="molecule type" value="Genomic_DNA"/>
</dbReference>
<dbReference type="RefSeq" id="WP_236984741.1">
    <property type="nucleotide sequence ID" value="NZ_AP023086.1"/>
</dbReference>
<name>A0AAN1WKX5_9GAMM</name>
<evidence type="ECO:0000313" key="1">
    <source>
        <dbReference type="EMBL" id="BCD99475.1"/>
    </source>
</evidence>
<organism evidence="1 2">
    <name type="scientific">Marinagarivorans cellulosilyticus</name>
    <dbReference type="NCBI Taxonomy" id="2721545"/>
    <lineage>
        <taxon>Bacteria</taxon>
        <taxon>Pseudomonadati</taxon>
        <taxon>Pseudomonadota</taxon>
        <taxon>Gammaproteobacteria</taxon>
        <taxon>Cellvibrionales</taxon>
        <taxon>Cellvibrionaceae</taxon>
        <taxon>Marinagarivorans</taxon>
    </lineage>
</organism>
<keyword evidence="2" id="KW-1185">Reference proteome</keyword>
<gene>
    <name evidence="1" type="ORF">MARGE09_P3677</name>
</gene>
<sequence length="134" mass="14736">MNQENIEFRSPDGAPNVRFISPKVQAEAALAEYSKALSLLFNQSVQMLLLAKNAALTQCADKQLTVILLETQHVCERLCSYSKAAKGVHTSGNLFRYLTYLLTKAETDPSVDTFYEIASVAEVLSEGFDAARVS</sequence>
<proteinExistence type="predicted"/>
<dbReference type="Proteomes" id="UP001320119">
    <property type="component" value="Chromosome"/>
</dbReference>